<dbReference type="SUPFAM" id="SSF54373">
    <property type="entry name" value="FAD-linked reductases, C-terminal domain"/>
    <property type="match status" value="1"/>
</dbReference>
<gene>
    <name evidence="3" type="primary">Chdh-001</name>
</gene>
<organism evidence="3">
    <name type="scientific">Phallusia mammillata</name>
    <dbReference type="NCBI Taxonomy" id="59560"/>
    <lineage>
        <taxon>Eukaryota</taxon>
        <taxon>Metazoa</taxon>
        <taxon>Chordata</taxon>
        <taxon>Tunicata</taxon>
        <taxon>Ascidiacea</taxon>
        <taxon>Phlebobranchia</taxon>
        <taxon>Ascidiidae</taxon>
        <taxon>Phallusia</taxon>
    </lineage>
</organism>
<dbReference type="GO" id="GO:0005743">
    <property type="term" value="C:mitochondrial inner membrane"/>
    <property type="evidence" value="ECO:0007669"/>
    <property type="project" value="TreeGrafter"/>
</dbReference>
<dbReference type="Gene3D" id="3.50.50.60">
    <property type="entry name" value="FAD/NAD(P)-binding domain"/>
    <property type="match status" value="1"/>
</dbReference>
<dbReference type="GO" id="GO:0008812">
    <property type="term" value="F:choline dehydrogenase activity"/>
    <property type="evidence" value="ECO:0007669"/>
    <property type="project" value="TreeGrafter"/>
</dbReference>
<dbReference type="PANTHER" id="PTHR11552:SF147">
    <property type="entry name" value="CHOLINE DEHYDROGENASE, MITOCHONDRIAL"/>
    <property type="match status" value="1"/>
</dbReference>
<dbReference type="InterPro" id="IPR012132">
    <property type="entry name" value="GMC_OxRdtase"/>
</dbReference>
<accession>A0A6F9DA07</accession>
<dbReference type="InterPro" id="IPR007867">
    <property type="entry name" value="GMC_OxRtase_C"/>
</dbReference>
<protein>
    <submittedName>
        <fullName evidence="3">Glucose dehydrogenase [FAD, quinone]-like</fullName>
    </submittedName>
</protein>
<proteinExistence type="evidence at transcript level"/>
<evidence type="ECO:0000256" key="1">
    <source>
        <dbReference type="ARBA" id="ARBA00010790"/>
    </source>
</evidence>
<comment type="similarity">
    <text evidence="1">Belongs to the GMC oxidoreductase family.</text>
</comment>
<dbReference type="PANTHER" id="PTHR11552">
    <property type="entry name" value="GLUCOSE-METHANOL-CHOLINE GMC OXIDOREDUCTASE"/>
    <property type="match status" value="1"/>
</dbReference>
<dbReference type="GO" id="GO:0050660">
    <property type="term" value="F:flavin adenine dinucleotide binding"/>
    <property type="evidence" value="ECO:0007669"/>
    <property type="project" value="InterPro"/>
</dbReference>
<dbReference type="InterPro" id="IPR036188">
    <property type="entry name" value="FAD/NAD-bd_sf"/>
</dbReference>
<dbReference type="Pfam" id="PF05199">
    <property type="entry name" value="GMC_oxred_C"/>
    <property type="match status" value="1"/>
</dbReference>
<sequence length="302" mass="33525">MLSGIGPKEHLNKMKIDVAKDLPGVGSNLQDHFMISLGFRLSNVDIQEFVSSKVVTLSNFASYLFHGSGPLTTTLDAVGYVKVMHDEKYDWPDIHFYLRSSPVKPDSKDVMKKLFNYKEEVGDDLHEAASLFNSDHVSDFSILIGLAHPHSSGSIKLRSSNYLDHPIIDPSYLSDTRDVTTLVEGIHFAKKFEGAEISKKFGIRMVLFMKHCSSQHGNATDAFYECLVRSLALTEYHPCCTANMGKDPMAVTDARLRVHGISGLRVADASIMPHLTTANTQAPCYTIGEKAAHMIKQHWGLI</sequence>
<evidence type="ECO:0000259" key="2">
    <source>
        <dbReference type="Pfam" id="PF05199"/>
    </source>
</evidence>
<evidence type="ECO:0000313" key="3">
    <source>
        <dbReference type="EMBL" id="CAB3230480.1"/>
    </source>
</evidence>
<dbReference type="AlphaFoldDB" id="A0A6F9DA07"/>
<name>A0A6F9DA07_9ASCI</name>
<dbReference type="EMBL" id="LR783903">
    <property type="protein sequence ID" value="CAB3230480.1"/>
    <property type="molecule type" value="mRNA"/>
</dbReference>
<feature type="domain" description="Glucose-methanol-choline oxidoreductase C-terminal" evidence="2">
    <location>
        <begin position="149"/>
        <end position="288"/>
    </location>
</feature>
<dbReference type="Gene3D" id="3.30.560.10">
    <property type="entry name" value="Glucose Oxidase, domain 3"/>
    <property type="match status" value="1"/>
</dbReference>
<dbReference type="SUPFAM" id="SSF51905">
    <property type="entry name" value="FAD/NAD(P)-binding domain"/>
    <property type="match status" value="1"/>
</dbReference>
<reference evidence="3" key="1">
    <citation type="submission" date="2020-04" db="EMBL/GenBank/DDBJ databases">
        <authorList>
            <person name="Neveu A P."/>
        </authorList>
    </citation>
    <scope>NUCLEOTIDE SEQUENCE</scope>
    <source>
        <tissue evidence="3">Whole embryo</tissue>
    </source>
</reference>